<keyword evidence="9" id="KW-0539">Nucleus</keyword>
<dbReference type="GO" id="GO:0000724">
    <property type="term" value="P:double-strand break repair via homologous recombination"/>
    <property type="evidence" value="ECO:0007669"/>
    <property type="project" value="EnsemblFungi"/>
</dbReference>
<dbReference type="SMART" id="SM00891">
    <property type="entry name" value="ERCC4"/>
    <property type="match status" value="1"/>
</dbReference>
<dbReference type="Gene3D" id="3.40.50.10130">
    <property type="match status" value="1"/>
</dbReference>
<evidence type="ECO:0000256" key="3">
    <source>
        <dbReference type="ARBA" id="ARBA00022722"/>
    </source>
</evidence>
<dbReference type="RefSeq" id="XP_018231425.1">
    <property type="nucleotide sequence ID" value="XM_018372485.1"/>
</dbReference>
<dbReference type="GO" id="GO:1990599">
    <property type="term" value="F:3' overhang single-stranded DNA endodeoxyribonuclease activity"/>
    <property type="evidence" value="ECO:0007669"/>
    <property type="project" value="EnsemblFungi"/>
</dbReference>
<dbReference type="GO" id="GO:0007534">
    <property type="term" value="P:gene conversion at mating-type locus"/>
    <property type="evidence" value="ECO:0007669"/>
    <property type="project" value="EnsemblFungi"/>
</dbReference>
<dbReference type="CDD" id="cd20078">
    <property type="entry name" value="XPF_nuclease_XPF_euk"/>
    <property type="match status" value="1"/>
</dbReference>
<protein>
    <recommendedName>
        <fullName evidence="10">ERCC4 domain-containing protein</fullName>
    </recommendedName>
</protein>
<keyword evidence="8" id="KW-0234">DNA repair</keyword>
<keyword evidence="4" id="KW-0255">Endonuclease</keyword>
<accession>A0A0W4ZWI9</accession>
<gene>
    <name evidence="11" type="ORF">T551_00218</name>
</gene>
<keyword evidence="7" id="KW-0238">DNA-binding</keyword>
<evidence type="ECO:0000256" key="9">
    <source>
        <dbReference type="ARBA" id="ARBA00023242"/>
    </source>
</evidence>
<evidence type="ECO:0000256" key="7">
    <source>
        <dbReference type="ARBA" id="ARBA00023125"/>
    </source>
</evidence>
<proteinExistence type="inferred from homology"/>
<dbReference type="AlphaFoldDB" id="A0A0W4ZWI9"/>
<dbReference type="PANTHER" id="PTHR10150">
    <property type="entry name" value="DNA REPAIR ENDONUCLEASE XPF"/>
    <property type="match status" value="1"/>
</dbReference>
<dbReference type="GeneID" id="28938740"/>
<feature type="domain" description="ERCC4" evidence="10">
    <location>
        <begin position="698"/>
        <end position="778"/>
    </location>
</feature>
<dbReference type="InterPro" id="IPR011335">
    <property type="entry name" value="Restrct_endonuc-II-like"/>
</dbReference>
<dbReference type="GO" id="GO:0000712">
    <property type="term" value="P:resolution of meiotic recombination intermediates"/>
    <property type="evidence" value="ECO:0007669"/>
    <property type="project" value="TreeGrafter"/>
</dbReference>
<sequence>MEGSLCDSKRLYSRLSLFLSYQQVLVHEIYNENGLVILAKGLGLLNIVANLLHSYNLPGCLTLVIGANAKQEELLKEMVDELGASDNEVPREEFKIINNESGNSHKRESIYNSGGVFSVTSRILVVDLLTGIIDPVKISGIVALNAEKAIETSLEAFILRIFRKNNKVGYIKAFSDSPEAFNVGLSPLSNIMRAFFLRKCFLWPRFHVLVAESLESKKVNVVELDVSMTESMKNIQYAIVECMEICISGLKSANSGKVDVEDWNLDNALHKSFDIMIRRQLDFHWHLVSQKTKQLLSDLTTLRHILHYLLSYDCVSFYKILETILIAESSTSEIEKREQSPWLLLDAANTIFKLAKERVYKKVVPEKIYVQESYGSILPVLENQPKWDVLREIMHEIETEIRLNPELHRNSDCAVLIMCKSEYTCHQIQEYLHNFTTNDNFSNNANNDSDKSKSSFLKTQFKEYLAWKQNFSNMRFNLDKDDENSISLVASNNKASIAHHSRQFVNKRRRVRGGSYAASSTSGNCTYISLKDDFSHSEIINTLSTYQNESTNYNNYSLDCCDDYFGPLALNDLIIVSPYSGDVDDITLKELKPKFIILYEPDPVIIRRIEVYNSVYKNALLRVYFMYYGNSIEEQKYLAAVRKEKDSFTKLIQEKGNMAVLLTQDGKNDEYFNSILFKNTNTRFSGGSNYMINENLPKIIVDIREFRNPLPSLLYGNHINIIPCQLTVGDYILSPSLCVERKSVMDLIKSLNNGRLYNQCEMMQQYYSTFILLIEFEQNKSFTLEPFTEITSDININNLQSKLILLTMAFPKLKIIWSSSSYATCGIFVELKKNQSEPDPVKAVSLGLKDGEDSMAIVNQGPHDFLLSIPKISLENYKNIIYNVENICDLSNLKEKQIIDLIGVEPGKAVYSFFNKTIF</sequence>
<comment type="caution">
    <text evidence="11">The sequence shown here is derived from an EMBL/GenBank/DDBJ whole genome shotgun (WGS) entry which is preliminary data.</text>
</comment>
<keyword evidence="12" id="KW-1185">Reference proteome</keyword>
<dbReference type="GO" id="GO:0000736">
    <property type="term" value="P:double-strand break repair via single-strand annealing, removal of nonhomologous ends"/>
    <property type="evidence" value="ECO:0007669"/>
    <property type="project" value="TreeGrafter"/>
</dbReference>
<dbReference type="SUPFAM" id="SSF47781">
    <property type="entry name" value="RuvA domain 2-like"/>
    <property type="match status" value="1"/>
</dbReference>
<dbReference type="InterPro" id="IPR006167">
    <property type="entry name" value="XPF"/>
</dbReference>
<dbReference type="VEuPathDB" id="FungiDB:T551_00218"/>
<dbReference type="SUPFAM" id="SSF52980">
    <property type="entry name" value="Restriction endonuclease-like"/>
    <property type="match status" value="1"/>
</dbReference>
<dbReference type="STRING" id="1408657.A0A0W4ZWI9"/>
<keyword evidence="6" id="KW-0378">Hydrolase</keyword>
<dbReference type="InterPro" id="IPR047520">
    <property type="entry name" value="XPF_nuclease"/>
</dbReference>
<dbReference type="InterPro" id="IPR010994">
    <property type="entry name" value="RuvA_2-like"/>
</dbReference>
<evidence type="ECO:0000256" key="8">
    <source>
        <dbReference type="ARBA" id="ARBA00023204"/>
    </source>
</evidence>
<evidence type="ECO:0000256" key="2">
    <source>
        <dbReference type="ARBA" id="ARBA00010015"/>
    </source>
</evidence>
<dbReference type="EMBL" id="LFWA01000001">
    <property type="protein sequence ID" value="KTW32733.1"/>
    <property type="molecule type" value="Genomic_DNA"/>
</dbReference>
<name>A0A0W4ZWI9_PNEJ7</name>
<evidence type="ECO:0000256" key="4">
    <source>
        <dbReference type="ARBA" id="ARBA00022759"/>
    </source>
</evidence>
<evidence type="ECO:0000313" key="11">
    <source>
        <dbReference type="EMBL" id="KTW32733.1"/>
    </source>
</evidence>
<dbReference type="PANTHER" id="PTHR10150:SF0">
    <property type="entry name" value="DNA REPAIR ENDONUCLEASE XPF"/>
    <property type="match status" value="1"/>
</dbReference>
<keyword evidence="3" id="KW-0540">Nuclease</keyword>
<dbReference type="Gene3D" id="1.10.150.20">
    <property type="entry name" value="5' to 3' exonuclease, C-terminal subdomain"/>
    <property type="match status" value="1"/>
</dbReference>
<evidence type="ECO:0000313" key="12">
    <source>
        <dbReference type="Proteomes" id="UP000053447"/>
    </source>
</evidence>
<dbReference type="GO" id="GO:0003697">
    <property type="term" value="F:single-stranded DNA binding"/>
    <property type="evidence" value="ECO:0007669"/>
    <property type="project" value="InterPro"/>
</dbReference>
<dbReference type="NCBIfam" id="TIGR00596">
    <property type="entry name" value="rad1"/>
    <property type="match status" value="1"/>
</dbReference>
<dbReference type="GO" id="GO:1901255">
    <property type="term" value="P:nucleotide-excision repair involved in interstrand cross-link repair"/>
    <property type="evidence" value="ECO:0007669"/>
    <property type="project" value="EnsemblFungi"/>
</dbReference>
<organism evidence="11 12">
    <name type="scientific">Pneumocystis jirovecii (strain RU7)</name>
    <name type="common">Human pneumocystis pneumonia agent</name>
    <dbReference type="NCBI Taxonomy" id="1408657"/>
    <lineage>
        <taxon>Eukaryota</taxon>
        <taxon>Fungi</taxon>
        <taxon>Dikarya</taxon>
        <taxon>Ascomycota</taxon>
        <taxon>Taphrinomycotina</taxon>
        <taxon>Pneumocystomycetes</taxon>
        <taxon>Pneumocystaceae</taxon>
        <taxon>Pneumocystis</taxon>
    </lineage>
</organism>
<dbReference type="eggNOG" id="KOG0442">
    <property type="taxonomic scope" value="Eukaryota"/>
</dbReference>
<reference evidence="12" key="1">
    <citation type="journal article" date="2016" name="Nat. Commun.">
        <title>Genome analysis of three Pneumocystis species reveals adaptation mechanisms to life exclusively in mammalian hosts.</title>
        <authorList>
            <person name="Ma L."/>
            <person name="Chen Z."/>
            <person name="Huang D.W."/>
            <person name="Kutty G."/>
            <person name="Ishihara M."/>
            <person name="Wang H."/>
            <person name="Abouelleil A."/>
            <person name="Bishop L."/>
            <person name="Davey E."/>
            <person name="Deng R."/>
            <person name="Deng X."/>
            <person name="Fan L."/>
            <person name="Fantoni G."/>
            <person name="Fitzgerald M."/>
            <person name="Gogineni E."/>
            <person name="Goldberg J.M."/>
            <person name="Handley G."/>
            <person name="Hu X."/>
            <person name="Huber C."/>
            <person name="Jiao X."/>
            <person name="Jones K."/>
            <person name="Levin J.Z."/>
            <person name="Liu Y."/>
            <person name="Macdonald P."/>
            <person name="Melnikov A."/>
            <person name="Raley C."/>
            <person name="Sassi M."/>
            <person name="Sherman B.T."/>
            <person name="Song X."/>
            <person name="Sykes S."/>
            <person name="Tran B."/>
            <person name="Walsh L."/>
            <person name="Xia Y."/>
            <person name="Yang J."/>
            <person name="Young S."/>
            <person name="Zeng Q."/>
            <person name="Zheng X."/>
            <person name="Stephens R."/>
            <person name="Nusbaum C."/>
            <person name="Birren B.W."/>
            <person name="Azadi P."/>
            <person name="Lempicki R.A."/>
            <person name="Cuomo C.A."/>
            <person name="Kovacs J.A."/>
        </authorList>
    </citation>
    <scope>NUCLEOTIDE SEQUENCE [LARGE SCALE GENOMIC DNA]</scope>
    <source>
        <strain evidence="12">RU7</strain>
    </source>
</reference>
<keyword evidence="5" id="KW-0227">DNA damage</keyword>
<comment type="similarity">
    <text evidence="2">Belongs to the XPF family.</text>
</comment>
<dbReference type="GO" id="GO:0003684">
    <property type="term" value="F:damaged DNA binding"/>
    <property type="evidence" value="ECO:0007669"/>
    <property type="project" value="TreeGrafter"/>
</dbReference>
<dbReference type="Pfam" id="PF02732">
    <property type="entry name" value="ERCC4"/>
    <property type="match status" value="1"/>
</dbReference>
<dbReference type="Proteomes" id="UP000053447">
    <property type="component" value="Unassembled WGS sequence"/>
</dbReference>
<evidence type="ECO:0000256" key="1">
    <source>
        <dbReference type="ARBA" id="ARBA00004123"/>
    </source>
</evidence>
<evidence type="ECO:0000259" key="10">
    <source>
        <dbReference type="SMART" id="SM00891"/>
    </source>
</evidence>
<evidence type="ECO:0000256" key="6">
    <source>
        <dbReference type="ARBA" id="ARBA00022801"/>
    </source>
</evidence>
<dbReference type="InterPro" id="IPR006166">
    <property type="entry name" value="ERCC4_domain"/>
</dbReference>
<dbReference type="FunFam" id="3.40.50.10130:FF:000002">
    <property type="entry name" value="DNA repair endonuclease XPF"/>
    <property type="match status" value="1"/>
</dbReference>
<dbReference type="OrthoDB" id="361020at2759"/>
<evidence type="ECO:0000256" key="5">
    <source>
        <dbReference type="ARBA" id="ARBA00022763"/>
    </source>
</evidence>
<comment type="subcellular location">
    <subcellularLocation>
        <location evidence="1">Nucleus</location>
    </subcellularLocation>
</comment>
<dbReference type="GO" id="GO:0000110">
    <property type="term" value="C:nucleotide-excision repair factor 1 complex"/>
    <property type="evidence" value="ECO:0007669"/>
    <property type="project" value="EnsemblFungi"/>
</dbReference>